<sequence length="360" mass="39104">MAVQLTHGPGTWFAERFVSETGSEVTVELSLRGRGTGSPHRSPGGPVVAGGDDASPVTLSTLRARLREPLGDRRLVMVVDGDRISPVRASEPGGVTGLCSRSTPEQGRVPAHRAGDPVRAGIPEHGRVPRYYAVKTELLALVRALGEGAALPAERELAERFGVSRVTLRQAVSELVLEGRLQRRHGSGTYVAPPKLVQPLSLMSYTEGMRRQGVTPGHTAITVEELPADDGLAVDLRIEPGAPVVHLERVLLAGAERIGLESTYLSRQRFPTLVEEFDPADSLYACLQRRFGVTLGEARERLETVLATPREAMLIGTNPAMPMLLLHRVAYDVEGRPVERVRSLFRGDRFSFVARLRAEG</sequence>
<organism evidence="6 7">
    <name type="scientific">Gandjariella thermophila</name>
    <dbReference type="NCBI Taxonomy" id="1931992"/>
    <lineage>
        <taxon>Bacteria</taxon>
        <taxon>Bacillati</taxon>
        <taxon>Actinomycetota</taxon>
        <taxon>Actinomycetes</taxon>
        <taxon>Pseudonocardiales</taxon>
        <taxon>Pseudonocardiaceae</taxon>
        <taxon>Gandjariella</taxon>
    </lineage>
</organism>
<dbReference type="Proteomes" id="UP000298860">
    <property type="component" value="Unassembled WGS sequence"/>
</dbReference>
<dbReference type="Gene3D" id="3.40.1410.10">
    <property type="entry name" value="Chorismate lyase-like"/>
    <property type="match status" value="1"/>
</dbReference>
<dbReference type="SUPFAM" id="SSF46785">
    <property type="entry name" value="Winged helix' DNA-binding domain"/>
    <property type="match status" value="1"/>
</dbReference>
<dbReference type="Pfam" id="PF00392">
    <property type="entry name" value="GntR"/>
    <property type="match status" value="1"/>
</dbReference>
<dbReference type="PANTHER" id="PTHR44846">
    <property type="entry name" value="MANNOSYL-D-GLYCERATE TRANSPORT/METABOLISM SYSTEM REPRESSOR MNGR-RELATED"/>
    <property type="match status" value="1"/>
</dbReference>
<dbReference type="CDD" id="cd07377">
    <property type="entry name" value="WHTH_GntR"/>
    <property type="match status" value="1"/>
</dbReference>
<evidence type="ECO:0000259" key="5">
    <source>
        <dbReference type="PROSITE" id="PS50949"/>
    </source>
</evidence>
<comment type="caution">
    <text evidence="6">The sequence shown here is derived from an EMBL/GenBank/DDBJ whole genome shotgun (WGS) entry which is preliminary data.</text>
</comment>
<dbReference type="Pfam" id="PF07702">
    <property type="entry name" value="UTRA"/>
    <property type="match status" value="1"/>
</dbReference>
<dbReference type="SMART" id="SM00345">
    <property type="entry name" value="HTH_GNTR"/>
    <property type="match status" value="1"/>
</dbReference>
<dbReference type="InterPro" id="IPR000524">
    <property type="entry name" value="Tscrpt_reg_HTH_GntR"/>
</dbReference>
<dbReference type="PANTHER" id="PTHR44846:SF1">
    <property type="entry name" value="MANNOSYL-D-GLYCERATE TRANSPORT_METABOLISM SYSTEM REPRESSOR MNGR-RELATED"/>
    <property type="match status" value="1"/>
</dbReference>
<feature type="domain" description="HTH gntR-type" evidence="5">
    <location>
        <begin position="128"/>
        <end position="194"/>
    </location>
</feature>
<keyword evidence="1" id="KW-0805">Transcription regulation</keyword>
<keyword evidence="3" id="KW-0804">Transcription</keyword>
<dbReference type="AlphaFoldDB" id="A0A4D4J707"/>
<dbReference type="PRINTS" id="PR00035">
    <property type="entry name" value="HTHGNTR"/>
</dbReference>
<gene>
    <name evidence="6" type="ORF">GTS_19290</name>
</gene>
<keyword evidence="2" id="KW-0238">DNA-binding</keyword>
<dbReference type="Gene3D" id="1.10.10.10">
    <property type="entry name" value="Winged helix-like DNA-binding domain superfamily/Winged helix DNA-binding domain"/>
    <property type="match status" value="1"/>
</dbReference>
<accession>A0A4D4J707</accession>
<name>A0A4D4J707_9PSEU</name>
<protein>
    <recommendedName>
        <fullName evidence="5">HTH gntR-type domain-containing protein</fullName>
    </recommendedName>
</protein>
<dbReference type="GO" id="GO:0045892">
    <property type="term" value="P:negative regulation of DNA-templated transcription"/>
    <property type="evidence" value="ECO:0007669"/>
    <property type="project" value="TreeGrafter"/>
</dbReference>
<dbReference type="SMART" id="SM00866">
    <property type="entry name" value="UTRA"/>
    <property type="match status" value="1"/>
</dbReference>
<dbReference type="EMBL" id="BJFL01000007">
    <property type="protein sequence ID" value="GDY30296.1"/>
    <property type="molecule type" value="Genomic_DNA"/>
</dbReference>
<dbReference type="SUPFAM" id="SSF64288">
    <property type="entry name" value="Chorismate lyase-like"/>
    <property type="match status" value="1"/>
</dbReference>
<evidence type="ECO:0000256" key="2">
    <source>
        <dbReference type="ARBA" id="ARBA00023125"/>
    </source>
</evidence>
<keyword evidence="7" id="KW-1185">Reference proteome</keyword>
<evidence type="ECO:0000256" key="1">
    <source>
        <dbReference type="ARBA" id="ARBA00023015"/>
    </source>
</evidence>
<dbReference type="GO" id="GO:0003700">
    <property type="term" value="F:DNA-binding transcription factor activity"/>
    <property type="evidence" value="ECO:0007669"/>
    <property type="project" value="InterPro"/>
</dbReference>
<dbReference type="InterPro" id="IPR036388">
    <property type="entry name" value="WH-like_DNA-bd_sf"/>
</dbReference>
<dbReference type="InterPro" id="IPR011663">
    <property type="entry name" value="UTRA"/>
</dbReference>
<feature type="region of interest" description="Disordered" evidence="4">
    <location>
        <begin position="87"/>
        <end position="122"/>
    </location>
</feature>
<proteinExistence type="predicted"/>
<evidence type="ECO:0000313" key="6">
    <source>
        <dbReference type="EMBL" id="GDY30296.1"/>
    </source>
</evidence>
<dbReference type="InterPro" id="IPR050679">
    <property type="entry name" value="Bact_HTH_transcr_reg"/>
</dbReference>
<feature type="region of interest" description="Disordered" evidence="4">
    <location>
        <begin position="31"/>
        <end position="55"/>
    </location>
</feature>
<dbReference type="InterPro" id="IPR028978">
    <property type="entry name" value="Chorismate_lyase_/UTRA_dom_sf"/>
</dbReference>
<dbReference type="GO" id="GO:0003677">
    <property type="term" value="F:DNA binding"/>
    <property type="evidence" value="ECO:0007669"/>
    <property type="project" value="UniProtKB-KW"/>
</dbReference>
<evidence type="ECO:0000313" key="7">
    <source>
        <dbReference type="Proteomes" id="UP000298860"/>
    </source>
</evidence>
<dbReference type="InterPro" id="IPR036390">
    <property type="entry name" value="WH_DNA-bd_sf"/>
</dbReference>
<reference evidence="7" key="1">
    <citation type="submission" date="2019-04" db="EMBL/GenBank/DDBJ databases">
        <title>Draft genome sequence of Pseudonocardiaceae bacterium SL3-2-4.</title>
        <authorList>
            <person name="Ningsih F."/>
            <person name="Yokota A."/>
            <person name="Sakai Y."/>
            <person name="Nanatani K."/>
            <person name="Yabe S."/>
            <person name="Oetari A."/>
            <person name="Sjamsuridzal W."/>
        </authorList>
    </citation>
    <scope>NUCLEOTIDE SEQUENCE [LARGE SCALE GENOMIC DNA]</scope>
    <source>
        <strain evidence="7">SL3-2-4</strain>
    </source>
</reference>
<evidence type="ECO:0000256" key="3">
    <source>
        <dbReference type="ARBA" id="ARBA00023163"/>
    </source>
</evidence>
<evidence type="ECO:0000256" key="4">
    <source>
        <dbReference type="SAM" id="MobiDB-lite"/>
    </source>
</evidence>
<dbReference type="PROSITE" id="PS50949">
    <property type="entry name" value="HTH_GNTR"/>
    <property type="match status" value="1"/>
</dbReference>